<dbReference type="eggNOG" id="KOG2027">
    <property type="taxonomic scope" value="Eukaryota"/>
</dbReference>
<evidence type="ECO:0000256" key="1">
    <source>
        <dbReference type="ARBA" id="ARBA00005536"/>
    </source>
</evidence>
<dbReference type="Gramene" id="CME020CT">
    <property type="protein sequence ID" value="CME020CT"/>
    <property type="gene ID" value="CME020C"/>
</dbReference>
<evidence type="ECO:0000313" key="3">
    <source>
        <dbReference type="Proteomes" id="UP000007014"/>
    </source>
</evidence>
<dbReference type="PANTHER" id="PTHR12161:SF5">
    <property type="entry name" value="IST1 HOMOLOG"/>
    <property type="match status" value="1"/>
</dbReference>
<dbReference type="RefSeq" id="XP_005535544.1">
    <property type="nucleotide sequence ID" value="XM_005535487.1"/>
</dbReference>
<gene>
    <name evidence="2" type="ORF">CYME_CME020C</name>
</gene>
<dbReference type="InterPro" id="IPR042277">
    <property type="entry name" value="IST1-like"/>
</dbReference>
<keyword evidence="3" id="KW-1185">Reference proteome</keyword>
<dbReference type="HOGENOM" id="CLU_646207_0_0_1"/>
<dbReference type="Pfam" id="PF03398">
    <property type="entry name" value="Ist1"/>
    <property type="match status" value="1"/>
</dbReference>
<name>M1VFF6_CYAM1</name>
<accession>M1VFF6</accession>
<dbReference type="Gene3D" id="1.20.1260.60">
    <property type="entry name" value="Vacuolar protein sorting-associated protein Ist1"/>
    <property type="match status" value="1"/>
</dbReference>
<proteinExistence type="inferred from homology"/>
<reference evidence="2 3" key="1">
    <citation type="journal article" date="2004" name="Nature">
        <title>Genome sequence of the ultrasmall unicellular red alga Cyanidioschyzon merolae 10D.</title>
        <authorList>
            <person name="Matsuzaki M."/>
            <person name="Misumi O."/>
            <person name="Shin-i T."/>
            <person name="Maruyama S."/>
            <person name="Takahara M."/>
            <person name="Miyagishima S."/>
            <person name="Mori T."/>
            <person name="Nishida K."/>
            <person name="Yagisawa F."/>
            <person name="Nishida K."/>
            <person name="Yoshida Y."/>
            <person name="Nishimura Y."/>
            <person name="Nakao S."/>
            <person name="Kobayashi T."/>
            <person name="Momoyama Y."/>
            <person name="Higashiyama T."/>
            <person name="Minoda A."/>
            <person name="Sano M."/>
            <person name="Nomoto H."/>
            <person name="Oishi K."/>
            <person name="Hayashi H."/>
            <person name="Ohta F."/>
            <person name="Nishizaka S."/>
            <person name="Haga S."/>
            <person name="Miura S."/>
            <person name="Morishita T."/>
            <person name="Kabeya Y."/>
            <person name="Terasawa K."/>
            <person name="Suzuki Y."/>
            <person name="Ishii Y."/>
            <person name="Asakawa S."/>
            <person name="Takano H."/>
            <person name="Ohta N."/>
            <person name="Kuroiwa H."/>
            <person name="Tanaka K."/>
            <person name="Shimizu N."/>
            <person name="Sugano S."/>
            <person name="Sato N."/>
            <person name="Nozaki H."/>
            <person name="Ogasawara N."/>
            <person name="Kohara Y."/>
            <person name="Kuroiwa T."/>
        </authorList>
    </citation>
    <scope>NUCLEOTIDE SEQUENCE [LARGE SCALE GENOMIC DNA]</scope>
    <source>
        <strain evidence="2 3">10D</strain>
    </source>
</reference>
<dbReference type="GO" id="GO:0015031">
    <property type="term" value="P:protein transport"/>
    <property type="evidence" value="ECO:0007669"/>
    <property type="project" value="InterPro"/>
</dbReference>
<dbReference type="STRING" id="280699.M1VFF6"/>
<dbReference type="OrthoDB" id="29853at2759"/>
<dbReference type="EMBL" id="AP006487">
    <property type="protein sequence ID" value="BAM79258.1"/>
    <property type="molecule type" value="Genomic_DNA"/>
</dbReference>
<dbReference type="Proteomes" id="UP000007014">
    <property type="component" value="Chromosome 5"/>
</dbReference>
<dbReference type="PANTHER" id="PTHR12161">
    <property type="entry name" value="IST1 FAMILY MEMBER"/>
    <property type="match status" value="1"/>
</dbReference>
<comment type="similarity">
    <text evidence="1">Belongs to the IST1 family.</text>
</comment>
<reference evidence="2 3" key="2">
    <citation type="journal article" date="2007" name="BMC Biol.">
        <title>A 100%-complete sequence reveals unusually simple genomic features in the hot-spring red alga Cyanidioschyzon merolae.</title>
        <authorList>
            <person name="Nozaki H."/>
            <person name="Takano H."/>
            <person name="Misumi O."/>
            <person name="Terasawa K."/>
            <person name="Matsuzaki M."/>
            <person name="Maruyama S."/>
            <person name="Nishida K."/>
            <person name="Yagisawa F."/>
            <person name="Yoshida Y."/>
            <person name="Fujiwara T."/>
            <person name="Takio S."/>
            <person name="Tamura K."/>
            <person name="Chung S.J."/>
            <person name="Nakamura S."/>
            <person name="Kuroiwa H."/>
            <person name="Tanaka K."/>
            <person name="Sato N."/>
            <person name="Kuroiwa T."/>
        </authorList>
    </citation>
    <scope>NUCLEOTIDE SEQUENCE [LARGE SCALE GENOMIC DNA]</scope>
    <source>
        <strain evidence="2 3">10D</strain>
    </source>
</reference>
<organism evidence="2 3">
    <name type="scientific">Cyanidioschyzon merolae (strain NIES-3377 / 10D)</name>
    <name type="common">Unicellular red alga</name>
    <dbReference type="NCBI Taxonomy" id="280699"/>
    <lineage>
        <taxon>Eukaryota</taxon>
        <taxon>Rhodophyta</taxon>
        <taxon>Bangiophyceae</taxon>
        <taxon>Cyanidiales</taxon>
        <taxon>Cyanidiaceae</taxon>
        <taxon>Cyanidioschyzon</taxon>
    </lineage>
</organism>
<evidence type="ECO:0000313" key="2">
    <source>
        <dbReference type="EMBL" id="BAM79258.1"/>
    </source>
</evidence>
<sequence length="425" mass="48313">MHRARAIRRSNRRLPGTCRCCRCCRCCCCRCCRSIDRSFMKRCGAVLYTQWTRCADNLAFARRNARCTTLPRLPGLEPSLVGLRRVALDFTGIPLSVPDALCVKRLGRAGHLAGYFPRKPALTTPSTERALCPDLYDMKRITRLFENRSRQFSPARARLLLQGARARLALRKNRLRQSIITAEREVAALLAPESELNGAAFASAGARQAGRAELARVRVEHLYHQLELEEALHLLLLFTELLQARFNLIEQCFRIYERDPRKSVVPIPLEIREAVNSIIYACYSFAGTRIAPPDAATGPLTGTVTELDEVGHIFVRLFGGPDFALFIFERPHASGVNLNLIGLLEWRIPPREVIVREMKRIAEHYELQWEPSMDLFDSENGAEIAARTDVFADRLQERSYPGPQSAMAEELDLMQRLDRLRDLRI</sequence>
<dbReference type="InterPro" id="IPR005061">
    <property type="entry name" value="Ist1"/>
</dbReference>
<protein>
    <submittedName>
        <fullName evidence="2">Uncharacterized protein</fullName>
    </submittedName>
</protein>
<dbReference type="GeneID" id="16992815"/>
<dbReference type="AlphaFoldDB" id="M1VFF6"/>
<dbReference type="KEGG" id="cme:CYME_CME020C"/>